<dbReference type="AlphaFoldDB" id="T1H1P2"/>
<evidence type="ECO:0000313" key="8">
    <source>
        <dbReference type="Proteomes" id="UP000015102"/>
    </source>
</evidence>
<evidence type="ECO:0000256" key="3">
    <source>
        <dbReference type="ARBA" id="ARBA00022692"/>
    </source>
</evidence>
<keyword evidence="6" id="KW-0472">Membrane</keyword>
<comment type="similarity">
    <text evidence="2">Belongs to the X(+)/potassium ATPases subunit beta family.</text>
</comment>
<evidence type="ECO:0000256" key="6">
    <source>
        <dbReference type="ARBA" id="ARBA00023136"/>
    </source>
</evidence>
<reference evidence="8" key="1">
    <citation type="submission" date="2013-02" db="EMBL/GenBank/DDBJ databases">
        <authorList>
            <person name="Hughes D."/>
        </authorList>
    </citation>
    <scope>NUCLEOTIDE SEQUENCE</scope>
    <source>
        <strain>Durham</strain>
        <strain evidence="8">NC isolate 2 -- Noor lab</strain>
    </source>
</reference>
<keyword evidence="4" id="KW-0735">Signal-anchor</keyword>
<dbReference type="STRING" id="36166.T1H1P2"/>
<evidence type="ECO:0000256" key="1">
    <source>
        <dbReference type="ARBA" id="ARBA00004606"/>
    </source>
</evidence>
<evidence type="ECO:0000256" key="2">
    <source>
        <dbReference type="ARBA" id="ARBA00005876"/>
    </source>
</evidence>
<dbReference type="HOGENOM" id="CLU_3074719_0_0_1"/>
<evidence type="ECO:0000313" key="7">
    <source>
        <dbReference type="EnsemblMetazoa" id="MESCA010109-PA"/>
    </source>
</evidence>
<comment type="subcellular location">
    <subcellularLocation>
        <location evidence="1">Membrane</location>
        <topology evidence="1">Single-pass type II membrane protein</topology>
    </subcellularLocation>
</comment>
<reference evidence="7" key="2">
    <citation type="submission" date="2015-06" db="UniProtKB">
        <authorList>
            <consortium name="EnsemblMetazoa"/>
        </authorList>
    </citation>
    <scope>IDENTIFICATION</scope>
</reference>
<protein>
    <submittedName>
        <fullName evidence="7">Uncharacterized protein</fullName>
    </submittedName>
</protein>
<evidence type="ECO:0000256" key="5">
    <source>
        <dbReference type="ARBA" id="ARBA00022989"/>
    </source>
</evidence>
<organism evidence="7 8">
    <name type="scientific">Megaselia scalaris</name>
    <name type="common">Humpbacked fly</name>
    <name type="synonym">Phora scalaris</name>
    <dbReference type="NCBI Taxonomy" id="36166"/>
    <lineage>
        <taxon>Eukaryota</taxon>
        <taxon>Metazoa</taxon>
        <taxon>Ecdysozoa</taxon>
        <taxon>Arthropoda</taxon>
        <taxon>Hexapoda</taxon>
        <taxon>Insecta</taxon>
        <taxon>Pterygota</taxon>
        <taxon>Neoptera</taxon>
        <taxon>Endopterygota</taxon>
        <taxon>Diptera</taxon>
        <taxon>Brachycera</taxon>
        <taxon>Muscomorpha</taxon>
        <taxon>Platypezoidea</taxon>
        <taxon>Phoridae</taxon>
        <taxon>Megaseliini</taxon>
        <taxon>Megaselia</taxon>
    </lineage>
</organism>
<dbReference type="GO" id="GO:0006813">
    <property type="term" value="P:potassium ion transport"/>
    <property type="evidence" value="ECO:0007669"/>
    <property type="project" value="InterPro"/>
</dbReference>
<dbReference type="InterPro" id="IPR000402">
    <property type="entry name" value="Na/K_ATPase_sub_beta"/>
</dbReference>
<keyword evidence="3" id="KW-0812">Transmembrane</keyword>
<accession>T1H1P2</accession>
<dbReference type="Pfam" id="PF00287">
    <property type="entry name" value="Na_K-ATPase"/>
    <property type="match status" value="1"/>
</dbReference>
<dbReference type="GO" id="GO:0005890">
    <property type="term" value="C:sodium:potassium-exchanging ATPase complex"/>
    <property type="evidence" value="ECO:0007669"/>
    <property type="project" value="InterPro"/>
</dbReference>
<evidence type="ECO:0000256" key="4">
    <source>
        <dbReference type="ARBA" id="ARBA00022968"/>
    </source>
</evidence>
<dbReference type="GO" id="GO:0006814">
    <property type="term" value="P:sodium ion transport"/>
    <property type="evidence" value="ECO:0007669"/>
    <property type="project" value="InterPro"/>
</dbReference>
<dbReference type="EMBL" id="CAQQ02381652">
    <property type="status" value="NOT_ANNOTATED_CDS"/>
    <property type="molecule type" value="Genomic_DNA"/>
</dbReference>
<dbReference type="Gene3D" id="2.60.40.1660">
    <property type="entry name" value="Na, k-atpase alpha subunit"/>
    <property type="match status" value="1"/>
</dbReference>
<keyword evidence="5" id="KW-1133">Transmembrane helix</keyword>
<dbReference type="Proteomes" id="UP000015102">
    <property type="component" value="Unassembled WGS sequence"/>
</dbReference>
<sequence length="53" mass="6019">QNVEGYIPPLVAVQFDVEVGTLINIECKAWAKNIVHDRAERRGSVHFELLIDD</sequence>
<proteinExistence type="inferred from homology"/>
<dbReference type="EnsemblMetazoa" id="MESCA010109-RA">
    <property type="protein sequence ID" value="MESCA010109-PA"/>
    <property type="gene ID" value="MESCA010109"/>
</dbReference>
<name>T1H1P2_MEGSC</name>
<dbReference type="InterPro" id="IPR038702">
    <property type="entry name" value="Na/K_ATPase_sub_beta_sf"/>
</dbReference>
<keyword evidence="8" id="KW-1185">Reference proteome</keyword>